<name>A0A7C8MSZ1_9PEZI</name>
<keyword evidence="9" id="KW-1185">Reference proteome</keyword>
<reference evidence="8 9" key="1">
    <citation type="submission" date="2019-12" db="EMBL/GenBank/DDBJ databases">
        <title>Draft genome sequence of the ascomycete Xylaria multiplex DSM 110363.</title>
        <authorList>
            <person name="Buettner E."/>
            <person name="Kellner H."/>
        </authorList>
    </citation>
    <scope>NUCLEOTIDE SEQUENCE [LARGE SCALE GENOMIC DNA]</scope>
    <source>
        <strain evidence="8 9">DSM 110363</strain>
    </source>
</reference>
<feature type="compositionally biased region" description="Polar residues" evidence="6">
    <location>
        <begin position="19"/>
        <end position="35"/>
    </location>
</feature>
<feature type="region of interest" description="Disordered" evidence="6">
    <location>
        <begin position="14"/>
        <end position="41"/>
    </location>
</feature>
<evidence type="ECO:0000256" key="6">
    <source>
        <dbReference type="SAM" id="MobiDB-lite"/>
    </source>
</evidence>
<evidence type="ECO:0000256" key="5">
    <source>
        <dbReference type="ARBA" id="ARBA00023136"/>
    </source>
</evidence>
<dbReference type="Pfam" id="PF01988">
    <property type="entry name" value="VIT1"/>
    <property type="match status" value="1"/>
</dbReference>
<keyword evidence="3 7" id="KW-0812">Transmembrane</keyword>
<dbReference type="OrthoDB" id="73465at2759"/>
<dbReference type="EMBL" id="WUBL01000135">
    <property type="protein sequence ID" value="KAF2964834.1"/>
    <property type="molecule type" value="Genomic_DNA"/>
</dbReference>
<accession>A0A7C8MSZ1</accession>
<evidence type="ECO:0000256" key="1">
    <source>
        <dbReference type="ARBA" id="ARBA00004127"/>
    </source>
</evidence>
<evidence type="ECO:0000256" key="3">
    <source>
        <dbReference type="ARBA" id="ARBA00022692"/>
    </source>
</evidence>
<dbReference type="GO" id="GO:0012505">
    <property type="term" value="C:endomembrane system"/>
    <property type="evidence" value="ECO:0007669"/>
    <property type="project" value="UniProtKB-SubCell"/>
</dbReference>
<gene>
    <name evidence="8" type="ORF">GQX73_g8750</name>
</gene>
<protein>
    <submittedName>
        <fullName evidence="8">Uncharacterized protein</fullName>
    </submittedName>
</protein>
<dbReference type="InterPro" id="IPR008217">
    <property type="entry name" value="Ccc1_fam"/>
</dbReference>
<keyword evidence="5 7" id="KW-0472">Membrane</keyword>
<dbReference type="GO" id="GO:0005384">
    <property type="term" value="F:manganese ion transmembrane transporter activity"/>
    <property type="evidence" value="ECO:0007669"/>
    <property type="project" value="InterPro"/>
</dbReference>
<feature type="region of interest" description="Disordered" evidence="6">
    <location>
        <begin position="117"/>
        <end position="137"/>
    </location>
</feature>
<comment type="subcellular location">
    <subcellularLocation>
        <location evidence="1">Endomembrane system</location>
        <topology evidence="1">Multi-pass membrane protein</topology>
    </subcellularLocation>
</comment>
<feature type="transmembrane region" description="Helical" evidence="7">
    <location>
        <begin position="227"/>
        <end position="245"/>
    </location>
</feature>
<dbReference type="InParanoid" id="A0A7C8MSZ1"/>
<evidence type="ECO:0000256" key="7">
    <source>
        <dbReference type="SAM" id="Phobius"/>
    </source>
</evidence>
<comment type="caution">
    <text evidence="8">The sequence shown here is derived from an EMBL/GenBank/DDBJ whole genome shotgun (WGS) entry which is preliminary data.</text>
</comment>
<evidence type="ECO:0000256" key="4">
    <source>
        <dbReference type="ARBA" id="ARBA00022989"/>
    </source>
</evidence>
<dbReference type="FunCoup" id="A0A7C8MSZ1">
    <property type="interactions" value="16"/>
</dbReference>
<sequence length="393" mass="42878">MELLDRLHGWNERRPAYSTLPTTPNATVNTSSASEGSDHSNAAGGRPLLARFLADFTLGFADGLTVPFALTAGLSSLGQTNTVIYAGMAEICAGCVSMGIGGYLAAKGEQRPEMMNNRHNLENDDKEDDEEKPTSSVPLYQNRQVDDYVARLQLPPDLLQSVMAHIELSPEIATRVISSSCFAGSEPILESTKTTPLISGLLVALGYFIGGLLPLAPYFFVGSVTKGLIWSFGICIIALFIFGFTKEYLLHISVYGWNSGTKQSRWDIIKTGLWEGIRMVVFGGIAAVTAVLCVRLFEGLVSVAHDHNFRWSSFPCPIQPCFLCHTIKTLEALAAPRNWVAVRHLSPSLEALGEGHHDQQAFLQYQPQYQLLEAGPYAQEEDPTIVLEEASPA</sequence>
<evidence type="ECO:0000313" key="9">
    <source>
        <dbReference type="Proteomes" id="UP000481858"/>
    </source>
</evidence>
<dbReference type="AlphaFoldDB" id="A0A7C8MSZ1"/>
<feature type="transmembrane region" description="Helical" evidence="7">
    <location>
        <begin position="197"/>
        <end position="221"/>
    </location>
</feature>
<feature type="transmembrane region" description="Helical" evidence="7">
    <location>
        <begin position="279"/>
        <end position="297"/>
    </location>
</feature>
<organism evidence="8 9">
    <name type="scientific">Xylaria multiplex</name>
    <dbReference type="NCBI Taxonomy" id="323545"/>
    <lineage>
        <taxon>Eukaryota</taxon>
        <taxon>Fungi</taxon>
        <taxon>Dikarya</taxon>
        <taxon>Ascomycota</taxon>
        <taxon>Pezizomycotina</taxon>
        <taxon>Sordariomycetes</taxon>
        <taxon>Xylariomycetidae</taxon>
        <taxon>Xylariales</taxon>
        <taxon>Xylariaceae</taxon>
        <taxon>Xylaria</taxon>
    </lineage>
</organism>
<feature type="transmembrane region" description="Helical" evidence="7">
    <location>
        <begin position="56"/>
        <end position="77"/>
    </location>
</feature>
<keyword evidence="4 7" id="KW-1133">Transmembrane helix</keyword>
<evidence type="ECO:0000256" key="2">
    <source>
        <dbReference type="ARBA" id="ARBA00007049"/>
    </source>
</evidence>
<proteinExistence type="inferred from homology"/>
<dbReference type="GO" id="GO:0030026">
    <property type="term" value="P:intracellular manganese ion homeostasis"/>
    <property type="evidence" value="ECO:0007669"/>
    <property type="project" value="InterPro"/>
</dbReference>
<evidence type="ECO:0000313" key="8">
    <source>
        <dbReference type="EMBL" id="KAF2964834.1"/>
    </source>
</evidence>
<dbReference type="PANTHER" id="PTHR31851">
    <property type="entry name" value="FE(2+)/MN(2+) TRANSPORTER PCL1"/>
    <property type="match status" value="1"/>
</dbReference>
<comment type="similarity">
    <text evidence="2">Belongs to the CCC1 family.</text>
</comment>
<feature type="transmembrane region" description="Helical" evidence="7">
    <location>
        <begin position="83"/>
        <end position="106"/>
    </location>
</feature>
<dbReference type="Proteomes" id="UP000481858">
    <property type="component" value="Unassembled WGS sequence"/>
</dbReference>